<accession>A0ABS8YN54</accession>
<proteinExistence type="predicted"/>
<dbReference type="EMBL" id="JAJNBZ010000020">
    <property type="protein sequence ID" value="MCE5171742.1"/>
    <property type="molecule type" value="Genomic_DNA"/>
</dbReference>
<evidence type="ECO:0000313" key="1">
    <source>
        <dbReference type="EMBL" id="MCE5171742.1"/>
    </source>
</evidence>
<gene>
    <name evidence="1" type="ORF">LQV63_20910</name>
</gene>
<comment type="caution">
    <text evidence="1">The sequence shown here is derived from an EMBL/GenBank/DDBJ whole genome shotgun (WGS) entry which is preliminary data.</text>
</comment>
<keyword evidence="2" id="KW-1185">Reference proteome</keyword>
<reference evidence="1 2" key="1">
    <citation type="submission" date="2021-11" db="EMBL/GenBank/DDBJ databases">
        <title>Draft genome sequence of Paenibacillus profundus YoMME, a new Gram-positive bacteria with exoelectrogenic properties.</title>
        <authorList>
            <person name="Hubenova Y."/>
            <person name="Hubenova E."/>
            <person name="Manasiev Y."/>
            <person name="Peykov S."/>
            <person name="Mitov M."/>
        </authorList>
    </citation>
    <scope>NUCLEOTIDE SEQUENCE [LARGE SCALE GENOMIC DNA]</scope>
    <source>
        <strain evidence="1 2">YoMME</strain>
    </source>
</reference>
<organism evidence="1 2">
    <name type="scientific">Paenibacillus profundus</name>
    <dbReference type="NCBI Taxonomy" id="1173085"/>
    <lineage>
        <taxon>Bacteria</taxon>
        <taxon>Bacillati</taxon>
        <taxon>Bacillota</taxon>
        <taxon>Bacilli</taxon>
        <taxon>Bacillales</taxon>
        <taxon>Paenibacillaceae</taxon>
        <taxon>Paenibacillus</taxon>
    </lineage>
</organism>
<sequence>MNRGMIASVHGLSLLFGTRAGRVLVNEETSVRLFEMISPRFVLQQSYVSSPVRMMLQKALLPTHPLIQKNPIMPSETTTSRSEKYMDCSVSHPSNLVAFYLSIKNSDSSIAQALYGVVERLM</sequence>
<evidence type="ECO:0000313" key="2">
    <source>
        <dbReference type="Proteomes" id="UP001199916"/>
    </source>
</evidence>
<protein>
    <submittedName>
        <fullName evidence="1">Uncharacterized protein</fullName>
    </submittedName>
</protein>
<name>A0ABS8YN54_9BACL</name>
<dbReference type="Proteomes" id="UP001199916">
    <property type="component" value="Unassembled WGS sequence"/>
</dbReference>